<protein>
    <recommendedName>
        <fullName evidence="2">Trafficking protein particle complex subunit 2-like protein</fullName>
    </recommendedName>
</protein>
<evidence type="ECO:0000313" key="4">
    <source>
        <dbReference type="Proteomes" id="UP000886653"/>
    </source>
</evidence>
<reference evidence="3" key="1">
    <citation type="submission" date="2013-11" db="EMBL/GenBank/DDBJ databases">
        <title>Genome sequence of the fusiform rust pathogen reveals effectors for host alternation and coevolution with pine.</title>
        <authorList>
            <consortium name="DOE Joint Genome Institute"/>
            <person name="Smith K."/>
            <person name="Pendleton A."/>
            <person name="Kubisiak T."/>
            <person name="Anderson C."/>
            <person name="Salamov A."/>
            <person name="Aerts A."/>
            <person name="Riley R."/>
            <person name="Clum A."/>
            <person name="Lindquist E."/>
            <person name="Ence D."/>
            <person name="Campbell M."/>
            <person name="Kronenberg Z."/>
            <person name="Feau N."/>
            <person name="Dhillon B."/>
            <person name="Hamelin R."/>
            <person name="Burleigh J."/>
            <person name="Smith J."/>
            <person name="Yandell M."/>
            <person name="Nelson C."/>
            <person name="Grigoriev I."/>
            <person name="Davis J."/>
        </authorList>
    </citation>
    <scope>NUCLEOTIDE SEQUENCE</scope>
    <source>
        <strain evidence="3">G11</strain>
    </source>
</reference>
<comment type="caution">
    <text evidence="3">The sequence shown here is derived from an EMBL/GenBank/DDBJ whole genome shotgun (WGS) entry which is preliminary data.</text>
</comment>
<evidence type="ECO:0000313" key="3">
    <source>
        <dbReference type="EMBL" id="KAG0145813.1"/>
    </source>
</evidence>
<dbReference type="PANTHER" id="PTHR12403">
    <property type="entry name" value="TRAFFICKING PROTEIN PARTICLE COMPLEX SUBUNIT 2"/>
    <property type="match status" value="1"/>
</dbReference>
<comment type="similarity">
    <text evidence="1">Belongs to the TRAPP small subunits family. Sedlin subfamily.</text>
</comment>
<proteinExistence type="inferred from homology"/>
<evidence type="ECO:0000256" key="2">
    <source>
        <dbReference type="ARBA" id="ARBA00024408"/>
    </source>
</evidence>
<dbReference type="InterPro" id="IPR044760">
    <property type="entry name" value="TRAPPC2L"/>
</dbReference>
<dbReference type="GO" id="GO:0005737">
    <property type="term" value="C:cytoplasm"/>
    <property type="evidence" value="ECO:0007669"/>
    <property type="project" value="GOC"/>
</dbReference>
<dbReference type="Pfam" id="PF04628">
    <property type="entry name" value="Sedlin_N"/>
    <property type="match status" value="1"/>
</dbReference>
<gene>
    <name evidence="3" type="ORF">CROQUDRAFT_45232</name>
</gene>
<accession>A0A9P6NH13</accession>
<dbReference type="EMBL" id="MU167270">
    <property type="protein sequence ID" value="KAG0145813.1"/>
    <property type="molecule type" value="Genomic_DNA"/>
</dbReference>
<dbReference type="AlphaFoldDB" id="A0A9P6NH13"/>
<sequence>MPSPQILSITIIGRHGQPLYMRNFTSQVGGEADLKWYYAAHTSLDVFEERDALPTKVMDTYFGLLYTMEDYACYGYQTNTKVRFVVCLGLKEVLVKDTEVKALFRSLHSAYIHYLSNPFVQFPPENLTTLAPAIKSKKFDSLIDRIAGV</sequence>
<dbReference type="GO" id="GO:0006888">
    <property type="term" value="P:endoplasmic reticulum to Golgi vesicle-mediated transport"/>
    <property type="evidence" value="ECO:0007669"/>
    <property type="project" value="InterPro"/>
</dbReference>
<dbReference type="InterPro" id="IPR011012">
    <property type="entry name" value="Longin-like_dom_sf"/>
</dbReference>
<dbReference type="InterPro" id="IPR006722">
    <property type="entry name" value="Sedlin"/>
</dbReference>
<evidence type="ECO:0000256" key="1">
    <source>
        <dbReference type="ARBA" id="ARBA00006626"/>
    </source>
</evidence>
<organism evidence="3 4">
    <name type="scientific">Cronartium quercuum f. sp. fusiforme G11</name>
    <dbReference type="NCBI Taxonomy" id="708437"/>
    <lineage>
        <taxon>Eukaryota</taxon>
        <taxon>Fungi</taxon>
        <taxon>Dikarya</taxon>
        <taxon>Basidiomycota</taxon>
        <taxon>Pucciniomycotina</taxon>
        <taxon>Pucciniomycetes</taxon>
        <taxon>Pucciniales</taxon>
        <taxon>Coleosporiaceae</taxon>
        <taxon>Cronartium</taxon>
    </lineage>
</organism>
<dbReference type="Proteomes" id="UP000886653">
    <property type="component" value="Unassembled WGS sequence"/>
</dbReference>
<name>A0A9P6NH13_9BASI</name>
<keyword evidence="4" id="KW-1185">Reference proteome</keyword>
<dbReference type="Gene3D" id="3.30.450.70">
    <property type="match status" value="1"/>
</dbReference>
<dbReference type="OrthoDB" id="18320at2759"/>
<dbReference type="CDD" id="cd14854">
    <property type="entry name" value="TRAPPC2L"/>
    <property type="match status" value="1"/>
</dbReference>
<dbReference type="SUPFAM" id="SSF64356">
    <property type="entry name" value="SNARE-like"/>
    <property type="match status" value="1"/>
</dbReference>